<feature type="domain" description="Acyl-CoA oxidase/dehydrogenase middle" evidence="3">
    <location>
        <begin position="134"/>
        <end position="225"/>
    </location>
</feature>
<feature type="domain" description="Acyl-CoA dehydrogenase C-terminal" evidence="5">
    <location>
        <begin position="252"/>
        <end position="369"/>
    </location>
</feature>
<evidence type="ECO:0000313" key="7">
    <source>
        <dbReference type="Proteomes" id="UP000037146"/>
    </source>
</evidence>
<dbReference type="Pfam" id="PF08028">
    <property type="entry name" value="Acyl-CoA_dh_2"/>
    <property type="match status" value="1"/>
</dbReference>
<dbReference type="AlphaFoldDB" id="A0A0K9GY17"/>
<evidence type="ECO:0000259" key="5">
    <source>
        <dbReference type="Pfam" id="PF08028"/>
    </source>
</evidence>
<dbReference type="GO" id="GO:0050660">
    <property type="term" value="F:flavin adenine dinucleotide binding"/>
    <property type="evidence" value="ECO:0007669"/>
    <property type="project" value="InterPro"/>
</dbReference>
<comment type="caution">
    <text evidence="6">The sequence shown here is derived from an EMBL/GenBank/DDBJ whole genome shotgun (WGS) entry which is preliminary data.</text>
</comment>
<dbReference type="Gene3D" id="1.10.540.10">
    <property type="entry name" value="Acyl-CoA dehydrogenase/oxidase, N-terminal domain"/>
    <property type="match status" value="1"/>
</dbReference>
<sequence length="402" mass="44703">MKTSRRENVINLFTKTDFQHKWLQKLHNKEATFKSKSSQIDELAMFPKENIQDLVNMGYTSLSLPKAYGGEGITVYDMILFQETLASFDATTGLSIGWNLGAIGELFEKKLWSEKNLSFFAEEILNGALVNRSVTESQTGSPTRGGRPGTNAVKKDGSWIITGRKTFTTMSPVLTYFLVSAWIEEKQQVGFFLLHKDVAGLTIDETWDVISMRGTGSHDLVLQNVKVDDAKLVELPETPSGGPINGWILHIPACYLGIAQAARDYAVHFAKSHSPNSLNGPISQLPNVQQLLGEIDLELMKARHFLYSVAEAYDDCARRVHLTNELGAAKHIVTNSALTIVDKAMRIVGAKSLQRNNPLQRYYRDVRAGLHNPPMDDATIKKLALTAIEQDQANLLHHVPSK</sequence>
<keyword evidence="2" id="KW-0560">Oxidoreductase</keyword>
<name>A0A0K9GY17_9BACI</name>
<accession>A0A0K9GY17</accession>
<dbReference type="PANTHER" id="PTHR43884:SF25">
    <property type="entry name" value="ACYL-COA DEHYDROGENASE YDBM-RELATED"/>
    <property type="match status" value="1"/>
</dbReference>
<dbReference type="PIRSF" id="PIRSF016578">
    <property type="entry name" value="HsaA"/>
    <property type="match status" value="1"/>
</dbReference>
<dbReference type="STRING" id="1679170.AC625_19705"/>
<reference evidence="7" key="1">
    <citation type="submission" date="2015-07" db="EMBL/GenBank/DDBJ databases">
        <title>Genome sequencing project for genomic taxonomy and phylogenomics of Bacillus-like bacteria.</title>
        <authorList>
            <person name="Liu B."/>
            <person name="Wang J."/>
            <person name="Zhu Y."/>
            <person name="Liu G."/>
            <person name="Chen Q."/>
            <person name="Chen Z."/>
            <person name="Lan J."/>
            <person name="Che J."/>
            <person name="Ge C."/>
            <person name="Shi H."/>
            <person name="Pan Z."/>
            <person name="Liu X."/>
        </authorList>
    </citation>
    <scope>NUCLEOTIDE SEQUENCE [LARGE SCALE GENOMIC DNA]</scope>
    <source>
        <strain evidence="7">FJAT-27997</strain>
    </source>
</reference>
<dbReference type="InterPro" id="IPR037069">
    <property type="entry name" value="AcylCoA_DH/ox_N_sf"/>
</dbReference>
<dbReference type="PANTHER" id="PTHR43884">
    <property type="entry name" value="ACYL-COA DEHYDROGENASE"/>
    <property type="match status" value="1"/>
</dbReference>
<dbReference type="InterPro" id="IPR046373">
    <property type="entry name" value="Acyl-CoA_Oxase/DH_mid-dom_sf"/>
</dbReference>
<dbReference type="InterPro" id="IPR036250">
    <property type="entry name" value="AcylCo_DH-like_C"/>
</dbReference>
<evidence type="ECO:0000256" key="1">
    <source>
        <dbReference type="ARBA" id="ARBA00022630"/>
    </source>
</evidence>
<dbReference type="InterPro" id="IPR013107">
    <property type="entry name" value="Acyl-CoA_DH_C"/>
</dbReference>
<dbReference type="SUPFAM" id="SSF56645">
    <property type="entry name" value="Acyl-CoA dehydrogenase NM domain-like"/>
    <property type="match status" value="1"/>
</dbReference>
<dbReference type="CDD" id="cd00567">
    <property type="entry name" value="ACAD"/>
    <property type="match status" value="1"/>
</dbReference>
<dbReference type="InterPro" id="IPR009100">
    <property type="entry name" value="AcylCoA_DH/oxidase_NM_dom_sf"/>
</dbReference>
<evidence type="ECO:0000259" key="4">
    <source>
        <dbReference type="Pfam" id="PF02771"/>
    </source>
</evidence>
<dbReference type="Gene3D" id="1.20.140.10">
    <property type="entry name" value="Butyryl-CoA Dehydrogenase, subunit A, domain 3"/>
    <property type="match status" value="1"/>
</dbReference>
<proteinExistence type="predicted"/>
<dbReference type="Pfam" id="PF02770">
    <property type="entry name" value="Acyl-CoA_dh_M"/>
    <property type="match status" value="1"/>
</dbReference>
<gene>
    <name evidence="6" type="ORF">AC625_19705</name>
</gene>
<dbReference type="SUPFAM" id="SSF47203">
    <property type="entry name" value="Acyl-CoA dehydrogenase C-terminal domain-like"/>
    <property type="match status" value="1"/>
</dbReference>
<dbReference type="PATRIC" id="fig|1679170.3.peg.4473"/>
<evidence type="ECO:0000313" key="6">
    <source>
        <dbReference type="EMBL" id="KMY51491.1"/>
    </source>
</evidence>
<feature type="domain" description="Acyl-CoA dehydrogenase/oxidase N-terminal" evidence="4">
    <location>
        <begin position="35"/>
        <end position="102"/>
    </location>
</feature>
<dbReference type="FunFam" id="2.40.110.10:FF:000020">
    <property type="entry name" value="Putative acyl-CoA dehydrogenase YdbM"/>
    <property type="match status" value="1"/>
</dbReference>
<dbReference type="EMBL" id="LFZW01000001">
    <property type="protein sequence ID" value="KMY51491.1"/>
    <property type="molecule type" value="Genomic_DNA"/>
</dbReference>
<keyword evidence="1" id="KW-0285">Flavoprotein</keyword>
<evidence type="ECO:0000259" key="3">
    <source>
        <dbReference type="Pfam" id="PF02770"/>
    </source>
</evidence>
<organism evidence="6 7">
    <name type="scientific">Peribacillus loiseleuriae</name>
    <dbReference type="NCBI Taxonomy" id="1679170"/>
    <lineage>
        <taxon>Bacteria</taxon>
        <taxon>Bacillati</taxon>
        <taxon>Bacillota</taxon>
        <taxon>Bacilli</taxon>
        <taxon>Bacillales</taxon>
        <taxon>Bacillaceae</taxon>
        <taxon>Peribacillus</taxon>
    </lineage>
</organism>
<dbReference type="Pfam" id="PF02771">
    <property type="entry name" value="Acyl-CoA_dh_N"/>
    <property type="match status" value="1"/>
</dbReference>
<dbReference type="InterPro" id="IPR006091">
    <property type="entry name" value="Acyl-CoA_Oxase/DH_mid-dom"/>
</dbReference>
<dbReference type="InterPro" id="IPR013786">
    <property type="entry name" value="AcylCoA_DH/ox_N"/>
</dbReference>
<keyword evidence="7" id="KW-1185">Reference proteome</keyword>
<dbReference type="Gene3D" id="2.40.110.10">
    <property type="entry name" value="Butyryl-CoA Dehydrogenase, subunit A, domain 2"/>
    <property type="match status" value="1"/>
</dbReference>
<protein>
    <submittedName>
        <fullName evidence="6">Acyl-CoA dehydrogenase</fullName>
    </submittedName>
</protein>
<evidence type="ECO:0000256" key="2">
    <source>
        <dbReference type="ARBA" id="ARBA00023002"/>
    </source>
</evidence>
<dbReference type="Proteomes" id="UP000037146">
    <property type="component" value="Unassembled WGS sequence"/>
</dbReference>
<dbReference type="GO" id="GO:0003995">
    <property type="term" value="F:acyl-CoA dehydrogenase activity"/>
    <property type="evidence" value="ECO:0007669"/>
    <property type="project" value="TreeGrafter"/>
</dbReference>